<keyword evidence="2" id="KW-1185">Reference proteome</keyword>
<sequence length="130" mass="15251">MNKLATNVREGFVSPRGLAKLCQIHSPELWDSFNKMRLHQLHHPFRRLLAKLKRMKRLCGHTLELFFVVCRQLLKWIVNSNIRSPPVITRSTPPIPIVLAHHRQLCVERYPDSSITRKLECCPVVERTHD</sequence>
<reference evidence="1" key="1">
    <citation type="submission" date="2020-05" db="EMBL/GenBank/DDBJ databases">
        <title>Mycena genomes resolve the evolution of fungal bioluminescence.</title>
        <authorList>
            <person name="Tsai I.J."/>
        </authorList>
    </citation>
    <scope>NUCLEOTIDE SEQUENCE</scope>
    <source>
        <strain evidence="1">171206Taipei</strain>
    </source>
</reference>
<accession>A0A8H6S7P1</accession>
<dbReference type="RefSeq" id="XP_037215784.1">
    <property type="nucleotide sequence ID" value="XM_037367952.1"/>
</dbReference>
<dbReference type="EMBL" id="JACAZF010000010">
    <property type="protein sequence ID" value="KAF7293621.1"/>
    <property type="molecule type" value="Genomic_DNA"/>
</dbReference>
<organism evidence="1 2">
    <name type="scientific">Mycena indigotica</name>
    <dbReference type="NCBI Taxonomy" id="2126181"/>
    <lineage>
        <taxon>Eukaryota</taxon>
        <taxon>Fungi</taxon>
        <taxon>Dikarya</taxon>
        <taxon>Basidiomycota</taxon>
        <taxon>Agaricomycotina</taxon>
        <taxon>Agaricomycetes</taxon>
        <taxon>Agaricomycetidae</taxon>
        <taxon>Agaricales</taxon>
        <taxon>Marasmiineae</taxon>
        <taxon>Mycenaceae</taxon>
        <taxon>Mycena</taxon>
    </lineage>
</organism>
<name>A0A8H6S7P1_9AGAR</name>
<dbReference type="OrthoDB" id="10647095at2759"/>
<proteinExistence type="predicted"/>
<gene>
    <name evidence="1" type="ORF">MIND_01141400</name>
</gene>
<dbReference type="GeneID" id="59350468"/>
<evidence type="ECO:0000313" key="1">
    <source>
        <dbReference type="EMBL" id="KAF7293621.1"/>
    </source>
</evidence>
<comment type="caution">
    <text evidence="1">The sequence shown here is derived from an EMBL/GenBank/DDBJ whole genome shotgun (WGS) entry which is preliminary data.</text>
</comment>
<dbReference type="AlphaFoldDB" id="A0A8H6S7P1"/>
<dbReference type="Proteomes" id="UP000636479">
    <property type="component" value="Unassembled WGS sequence"/>
</dbReference>
<protein>
    <submittedName>
        <fullName evidence="1">Uncharacterized protein</fullName>
    </submittedName>
</protein>
<evidence type="ECO:0000313" key="2">
    <source>
        <dbReference type="Proteomes" id="UP000636479"/>
    </source>
</evidence>